<reference evidence="3" key="1">
    <citation type="submission" date="2017-09" db="EMBL/GenBank/DDBJ databases">
        <title>Depth-based differentiation of microbial function through sediment-hosted aquifers and enrichment of novel symbionts in the deep terrestrial subsurface.</title>
        <authorList>
            <person name="Probst A.J."/>
            <person name="Ladd B."/>
            <person name="Jarett J.K."/>
            <person name="Geller-Mcgrath D.E."/>
            <person name="Sieber C.M.K."/>
            <person name="Emerson J.B."/>
            <person name="Anantharaman K."/>
            <person name="Thomas B.C."/>
            <person name="Malmstrom R."/>
            <person name="Stieglmeier M."/>
            <person name="Klingl A."/>
            <person name="Woyke T."/>
            <person name="Ryan C.M."/>
            <person name="Banfield J.F."/>
        </authorList>
    </citation>
    <scope>NUCLEOTIDE SEQUENCE [LARGE SCALE GENOMIC DNA]</scope>
</reference>
<accession>A0A2M6YSB2</accession>
<dbReference type="Gene3D" id="1.10.4160.10">
    <property type="entry name" value="Hydantoin permease"/>
    <property type="match status" value="1"/>
</dbReference>
<feature type="transmembrane region" description="Helical" evidence="1">
    <location>
        <begin position="39"/>
        <end position="61"/>
    </location>
</feature>
<feature type="transmembrane region" description="Helical" evidence="1">
    <location>
        <begin position="106"/>
        <end position="132"/>
    </location>
</feature>
<name>A0A2M6YSB2_9BACT</name>
<keyword evidence="1" id="KW-0472">Membrane</keyword>
<evidence type="ECO:0008006" key="4">
    <source>
        <dbReference type="Google" id="ProtNLM"/>
    </source>
</evidence>
<evidence type="ECO:0000313" key="2">
    <source>
        <dbReference type="EMBL" id="PIU36410.1"/>
    </source>
</evidence>
<dbReference type="GO" id="GO:0015209">
    <property type="term" value="F:cytosine transmembrane transporter activity"/>
    <property type="evidence" value="ECO:0007669"/>
    <property type="project" value="InterPro"/>
</dbReference>
<dbReference type="PANTHER" id="PTHR30569">
    <property type="entry name" value="CYTOSINE TRANSPORTER CODB"/>
    <property type="match status" value="1"/>
</dbReference>
<dbReference type="EMBL" id="PEWY01000176">
    <property type="protein sequence ID" value="PIU36410.1"/>
    <property type="molecule type" value="Genomic_DNA"/>
</dbReference>
<keyword evidence="1" id="KW-1133">Transmembrane helix</keyword>
<evidence type="ECO:0000256" key="1">
    <source>
        <dbReference type="SAM" id="Phobius"/>
    </source>
</evidence>
<comment type="caution">
    <text evidence="2">The sequence shown here is derived from an EMBL/GenBank/DDBJ whole genome shotgun (WGS) entry which is preliminary data.</text>
</comment>
<dbReference type="InterPro" id="IPR030191">
    <property type="entry name" value="CodB"/>
</dbReference>
<feature type="transmembrane region" description="Helical" evidence="1">
    <location>
        <begin position="12"/>
        <end position="33"/>
    </location>
</feature>
<feature type="transmembrane region" description="Helical" evidence="1">
    <location>
        <begin position="178"/>
        <end position="198"/>
    </location>
</feature>
<feature type="transmembrane region" description="Helical" evidence="1">
    <location>
        <begin position="343"/>
        <end position="359"/>
    </location>
</feature>
<feature type="transmembrane region" description="Helical" evidence="1">
    <location>
        <begin position="210"/>
        <end position="234"/>
    </location>
</feature>
<evidence type="ECO:0000313" key="3">
    <source>
        <dbReference type="Proteomes" id="UP000230184"/>
    </source>
</evidence>
<keyword evidence="1" id="KW-0812">Transmembrane</keyword>
<dbReference type="PANTHER" id="PTHR30569:SF0">
    <property type="entry name" value="CYTOSINE PERMEASE"/>
    <property type="match status" value="1"/>
</dbReference>
<feature type="transmembrane region" description="Helical" evidence="1">
    <location>
        <begin position="139"/>
        <end position="158"/>
    </location>
</feature>
<feature type="transmembrane region" description="Helical" evidence="1">
    <location>
        <begin position="240"/>
        <end position="259"/>
    </location>
</feature>
<gene>
    <name evidence="2" type="ORF">COT02_06185</name>
</gene>
<proteinExistence type="predicted"/>
<dbReference type="GO" id="GO:0005886">
    <property type="term" value="C:plasma membrane"/>
    <property type="evidence" value="ECO:0007669"/>
    <property type="project" value="TreeGrafter"/>
</dbReference>
<dbReference type="Proteomes" id="UP000230184">
    <property type="component" value="Unassembled WGS sequence"/>
</dbReference>
<protein>
    <recommendedName>
        <fullName evidence="4">Cytosine permease</fullName>
    </recommendedName>
</protein>
<feature type="transmembrane region" description="Helical" evidence="1">
    <location>
        <begin position="280"/>
        <end position="303"/>
    </location>
</feature>
<organism evidence="2 3">
    <name type="scientific">Candidatus Roizmanbacteria bacterium CG07_land_8_20_14_0_80_34_15</name>
    <dbReference type="NCBI Taxonomy" id="1974849"/>
    <lineage>
        <taxon>Bacteria</taxon>
        <taxon>Candidatus Roizmaniibacteriota</taxon>
    </lineage>
</organism>
<sequence>MKKVGWQSISPIYADIMISPWNLLVGGLLIKFLPTTQAFLSIIIGYVILSGLFIFYGGLGFKEKKQSAWIINEIFGSKITKYLVPSILAIGQIGWASINIELGGKSLAYVFSSPIFIGVAVYAIFLVVMGILDLYKMGIVKLLITISSVTLLGYVFVSKISQVSLTNFFLHKPIDQQSLLWGVSIIVASLISFTTVTPDFFQSVKSKKDVVISTLLGLFVPGVLTALLGCFLFFDKGNFNLIALLSALTFPIFPHILNASTNTDGSIAIYTPGLKLQNMFGINLKTGIIIAGLASFTLALFQVSSHLEVWLKILSLLFPTLIGLVLTKFVLQKQSEINEFNRMALLIYVISTVISIGLTKLFPPVLISLFLPFVLYKSFRFIFLARTK</sequence>
<feature type="transmembrane region" description="Helical" evidence="1">
    <location>
        <begin position="82"/>
        <end position="100"/>
    </location>
</feature>
<feature type="transmembrane region" description="Helical" evidence="1">
    <location>
        <begin position="309"/>
        <end position="331"/>
    </location>
</feature>
<dbReference type="AlphaFoldDB" id="A0A2M6YSB2"/>